<organism evidence="3">
    <name type="scientific">Selaginella moellendorffii</name>
    <name type="common">Spikemoss</name>
    <dbReference type="NCBI Taxonomy" id="88036"/>
    <lineage>
        <taxon>Eukaryota</taxon>
        <taxon>Viridiplantae</taxon>
        <taxon>Streptophyta</taxon>
        <taxon>Embryophyta</taxon>
        <taxon>Tracheophyta</taxon>
        <taxon>Lycopodiopsida</taxon>
        <taxon>Selaginellales</taxon>
        <taxon>Selaginellaceae</taxon>
        <taxon>Selaginella</taxon>
    </lineage>
</organism>
<dbReference type="Gramene" id="EFJ10148">
    <property type="protein sequence ID" value="EFJ10148"/>
    <property type="gene ID" value="SELMODRAFT_427523"/>
</dbReference>
<dbReference type="AlphaFoldDB" id="D8SZV8"/>
<dbReference type="EMBL" id="GL377656">
    <property type="protein sequence ID" value="EFJ10148.1"/>
    <property type="molecule type" value="Genomic_DNA"/>
</dbReference>
<gene>
    <name evidence="2" type="ORF">SELMODRAFT_427523</name>
</gene>
<dbReference type="InParanoid" id="D8SZV8"/>
<proteinExistence type="predicted"/>
<name>D8SZV8_SELML</name>
<dbReference type="OMA" id="THEEKCH"/>
<sequence>MSAVCKMKAVAMSSFFILLTAILCVNAQATAPTIKSIFGSFDQIGDIVSKFNFAQTDSSGQDSLSVGLAPAFGDLNAETIKSLDTNLLIAIAGTNRVISKLDGTARTWSKVESVMSQNPFLEAVDAGIRRSDKYIRDDTNYLQFDKSLRPEVFQELKTWFFEKLIQDNDVLASTRIQSDALPQIVAYAGSEVPNMVAAGPFSQTAVV</sequence>
<keyword evidence="1" id="KW-0732">Signal</keyword>
<dbReference type="Proteomes" id="UP000001514">
    <property type="component" value="Unassembled WGS sequence"/>
</dbReference>
<evidence type="ECO:0000313" key="3">
    <source>
        <dbReference type="Proteomes" id="UP000001514"/>
    </source>
</evidence>
<evidence type="ECO:0000256" key="1">
    <source>
        <dbReference type="SAM" id="SignalP"/>
    </source>
</evidence>
<dbReference type="HOGENOM" id="CLU_115162_0_0_1"/>
<keyword evidence="3" id="KW-1185">Reference proteome</keyword>
<dbReference type="KEGG" id="smo:SELMODRAFT_427523"/>
<protein>
    <submittedName>
        <fullName evidence="2">Uncharacterized protein</fullName>
    </submittedName>
</protein>
<feature type="signal peptide" evidence="1">
    <location>
        <begin position="1"/>
        <end position="27"/>
    </location>
</feature>
<evidence type="ECO:0000313" key="2">
    <source>
        <dbReference type="EMBL" id="EFJ10148.1"/>
    </source>
</evidence>
<feature type="chain" id="PRO_5003123183" evidence="1">
    <location>
        <begin position="28"/>
        <end position="207"/>
    </location>
</feature>
<accession>D8SZV8</accession>
<reference evidence="2 3" key="1">
    <citation type="journal article" date="2011" name="Science">
        <title>The Selaginella genome identifies genetic changes associated with the evolution of vascular plants.</title>
        <authorList>
            <person name="Banks J.A."/>
            <person name="Nishiyama T."/>
            <person name="Hasebe M."/>
            <person name="Bowman J.L."/>
            <person name="Gribskov M."/>
            <person name="dePamphilis C."/>
            <person name="Albert V.A."/>
            <person name="Aono N."/>
            <person name="Aoyama T."/>
            <person name="Ambrose B.A."/>
            <person name="Ashton N.W."/>
            <person name="Axtell M.J."/>
            <person name="Barker E."/>
            <person name="Barker M.S."/>
            <person name="Bennetzen J.L."/>
            <person name="Bonawitz N.D."/>
            <person name="Chapple C."/>
            <person name="Cheng C."/>
            <person name="Correa L.G."/>
            <person name="Dacre M."/>
            <person name="DeBarry J."/>
            <person name="Dreyer I."/>
            <person name="Elias M."/>
            <person name="Engstrom E.M."/>
            <person name="Estelle M."/>
            <person name="Feng L."/>
            <person name="Finet C."/>
            <person name="Floyd S.K."/>
            <person name="Frommer W.B."/>
            <person name="Fujita T."/>
            <person name="Gramzow L."/>
            <person name="Gutensohn M."/>
            <person name="Harholt J."/>
            <person name="Hattori M."/>
            <person name="Heyl A."/>
            <person name="Hirai T."/>
            <person name="Hiwatashi Y."/>
            <person name="Ishikawa M."/>
            <person name="Iwata M."/>
            <person name="Karol K.G."/>
            <person name="Koehler B."/>
            <person name="Kolukisaoglu U."/>
            <person name="Kubo M."/>
            <person name="Kurata T."/>
            <person name="Lalonde S."/>
            <person name="Li K."/>
            <person name="Li Y."/>
            <person name="Litt A."/>
            <person name="Lyons E."/>
            <person name="Manning G."/>
            <person name="Maruyama T."/>
            <person name="Michael T.P."/>
            <person name="Mikami K."/>
            <person name="Miyazaki S."/>
            <person name="Morinaga S."/>
            <person name="Murata T."/>
            <person name="Mueller-Roeber B."/>
            <person name="Nelson D.R."/>
            <person name="Obara M."/>
            <person name="Oguri Y."/>
            <person name="Olmstead R.G."/>
            <person name="Onodera N."/>
            <person name="Petersen B.L."/>
            <person name="Pils B."/>
            <person name="Prigge M."/>
            <person name="Rensing S.A."/>
            <person name="Riano-Pachon D.M."/>
            <person name="Roberts A.W."/>
            <person name="Sato Y."/>
            <person name="Scheller H.V."/>
            <person name="Schulz B."/>
            <person name="Schulz C."/>
            <person name="Shakirov E.V."/>
            <person name="Shibagaki N."/>
            <person name="Shinohara N."/>
            <person name="Shippen D.E."/>
            <person name="Soerensen I."/>
            <person name="Sotooka R."/>
            <person name="Sugimoto N."/>
            <person name="Sugita M."/>
            <person name="Sumikawa N."/>
            <person name="Tanurdzic M."/>
            <person name="Theissen G."/>
            <person name="Ulvskov P."/>
            <person name="Wakazuki S."/>
            <person name="Weng J.K."/>
            <person name="Willats W.W."/>
            <person name="Wipf D."/>
            <person name="Wolf P.G."/>
            <person name="Yang L."/>
            <person name="Zimmer A.D."/>
            <person name="Zhu Q."/>
            <person name="Mitros T."/>
            <person name="Hellsten U."/>
            <person name="Loque D."/>
            <person name="Otillar R."/>
            <person name="Salamov A."/>
            <person name="Schmutz J."/>
            <person name="Shapiro H."/>
            <person name="Lindquist E."/>
            <person name="Lucas S."/>
            <person name="Rokhsar D."/>
            <person name="Grigoriev I.V."/>
        </authorList>
    </citation>
    <scope>NUCLEOTIDE SEQUENCE [LARGE SCALE GENOMIC DNA]</scope>
</reference>